<dbReference type="Pfam" id="PF00595">
    <property type="entry name" value="PDZ"/>
    <property type="match status" value="1"/>
</dbReference>
<keyword evidence="2 5" id="KW-0645">Protease</keyword>
<dbReference type="SUPFAM" id="SSF52096">
    <property type="entry name" value="ClpP/crotonase"/>
    <property type="match status" value="1"/>
</dbReference>
<dbReference type="GO" id="GO:0006508">
    <property type="term" value="P:proteolysis"/>
    <property type="evidence" value="ECO:0007669"/>
    <property type="project" value="UniProtKB-KW"/>
</dbReference>
<comment type="similarity">
    <text evidence="1 5">Belongs to the peptidase S41A family.</text>
</comment>
<dbReference type="InterPro" id="IPR005151">
    <property type="entry name" value="Tail-specific_protease"/>
</dbReference>
<dbReference type="STRING" id="1720063.SAMN05216217_101368"/>
<dbReference type="InterPro" id="IPR004447">
    <property type="entry name" value="Peptidase_S41A"/>
</dbReference>
<keyword evidence="4 5" id="KW-0720">Serine protease</keyword>
<dbReference type="InterPro" id="IPR040573">
    <property type="entry name" value="TSP_N"/>
</dbReference>
<dbReference type="SMART" id="SM00245">
    <property type="entry name" value="TSPc"/>
    <property type="match status" value="1"/>
</dbReference>
<dbReference type="GO" id="GO:0008236">
    <property type="term" value="F:serine-type peptidase activity"/>
    <property type="evidence" value="ECO:0007669"/>
    <property type="project" value="UniProtKB-KW"/>
</dbReference>
<dbReference type="CDD" id="cd07560">
    <property type="entry name" value="Peptidase_S41_CPP"/>
    <property type="match status" value="1"/>
</dbReference>
<dbReference type="FunFam" id="3.90.226.10:FF:000090">
    <property type="entry name" value="Tail-specific protease"/>
    <property type="match status" value="1"/>
</dbReference>
<feature type="signal peptide" evidence="7">
    <location>
        <begin position="1"/>
        <end position="29"/>
    </location>
</feature>
<dbReference type="Pfam" id="PF03572">
    <property type="entry name" value="Peptidase_S41"/>
    <property type="match status" value="1"/>
</dbReference>
<evidence type="ECO:0000313" key="11">
    <source>
        <dbReference type="Proteomes" id="UP000243629"/>
    </source>
</evidence>
<dbReference type="PANTHER" id="PTHR32060:SF22">
    <property type="entry name" value="CARBOXYL-TERMINAL-PROCESSING PEPTIDASE 3, CHLOROPLASTIC"/>
    <property type="match status" value="1"/>
</dbReference>
<evidence type="ECO:0000259" key="8">
    <source>
        <dbReference type="SMART" id="SM00228"/>
    </source>
</evidence>
<dbReference type="AlphaFoldDB" id="A0A1I4NK29"/>
<keyword evidence="7" id="KW-0732">Signal</keyword>
<dbReference type="Proteomes" id="UP000243629">
    <property type="component" value="Unassembled WGS sequence"/>
</dbReference>
<feature type="chain" id="PRO_5017271153" evidence="7">
    <location>
        <begin position="30"/>
        <end position="703"/>
    </location>
</feature>
<evidence type="ECO:0000256" key="3">
    <source>
        <dbReference type="ARBA" id="ARBA00022801"/>
    </source>
</evidence>
<dbReference type="GO" id="GO:0030288">
    <property type="term" value="C:outer membrane-bounded periplasmic space"/>
    <property type="evidence" value="ECO:0007669"/>
    <property type="project" value="TreeGrafter"/>
</dbReference>
<feature type="domain" description="Tail specific protease" evidence="9">
    <location>
        <begin position="337"/>
        <end position="546"/>
    </location>
</feature>
<keyword evidence="11" id="KW-1185">Reference proteome</keyword>
<reference evidence="11" key="1">
    <citation type="submission" date="2016-10" db="EMBL/GenBank/DDBJ databases">
        <authorList>
            <person name="Varghese N."/>
            <person name="Submissions S."/>
        </authorList>
    </citation>
    <scope>NUCLEOTIDE SEQUENCE [LARGE SCALE GENOMIC DNA]</scope>
    <source>
        <strain evidence="11">DSM 24213</strain>
    </source>
</reference>
<dbReference type="Gene3D" id="3.30.750.44">
    <property type="match status" value="1"/>
</dbReference>
<evidence type="ECO:0000256" key="7">
    <source>
        <dbReference type="SAM" id="SignalP"/>
    </source>
</evidence>
<dbReference type="GO" id="GO:0007165">
    <property type="term" value="P:signal transduction"/>
    <property type="evidence" value="ECO:0007669"/>
    <property type="project" value="TreeGrafter"/>
</dbReference>
<dbReference type="InterPro" id="IPR001478">
    <property type="entry name" value="PDZ"/>
</dbReference>
<evidence type="ECO:0000256" key="4">
    <source>
        <dbReference type="ARBA" id="ARBA00022825"/>
    </source>
</evidence>
<dbReference type="Gene3D" id="3.90.226.10">
    <property type="entry name" value="2-enoyl-CoA Hydratase, Chain A, domain 1"/>
    <property type="match status" value="1"/>
</dbReference>
<dbReference type="NCBIfam" id="TIGR00225">
    <property type="entry name" value="prc"/>
    <property type="match status" value="1"/>
</dbReference>
<dbReference type="Pfam" id="PF17804">
    <property type="entry name" value="TSP_NTD"/>
    <property type="match status" value="1"/>
</dbReference>
<proteinExistence type="inferred from homology"/>
<dbReference type="InterPro" id="IPR029045">
    <property type="entry name" value="ClpP/crotonase-like_dom_sf"/>
</dbReference>
<evidence type="ECO:0000256" key="2">
    <source>
        <dbReference type="ARBA" id="ARBA00022670"/>
    </source>
</evidence>
<feature type="domain" description="PDZ" evidence="8">
    <location>
        <begin position="254"/>
        <end position="331"/>
    </location>
</feature>
<feature type="region of interest" description="Disordered" evidence="6">
    <location>
        <begin position="649"/>
        <end position="670"/>
    </location>
</feature>
<dbReference type="EMBL" id="FOUI01000001">
    <property type="protein sequence ID" value="SFM15700.1"/>
    <property type="molecule type" value="Genomic_DNA"/>
</dbReference>
<dbReference type="SUPFAM" id="SSF50156">
    <property type="entry name" value="PDZ domain-like"/>
    <property type="match status" value="1"/>
</dbReference>
<evidence type="ECO:0000256" key="5">
    <source>
        <dbReference type="RuleBase" id="RU004404"/>
    </source>
</evidence>
<dbReference type="GO" id="GO:0004175">
    <property type="term" value="F:endopeptidase activity"/>
    <property type="evidence" value="ECO:0007669"/>
    <property type="project" value="TreeGrafter"/>
</dbReference>
<accession>A0A1I4NK29</accession>
<organism evidence="10 11">
    <name type="scientific">Halopseudomonas yangmingensis</name>
    <dbReference type="NCBI Taxonomy" id="1720063"/>
    <lineage>
        <taxon>Bacteria</taxon>
        <taxon>Pseudomonadati</taxon>
        <taxon>Pseudomonadota</taxon>
        <taxon>Gammaproteobacteria</taxon>
        <taxon>Pseudomonadales</taxon>
        <taxon>Pseudomonadaceae</taxon>
        <taxon>Halopseudomonas</taxon>
    </lineage>
</organism>
<dbReference type="PANTHER" id="PTHR32060">
    <property type="entry name" value="TAIL-SPECIFIC PROTEASE"/>
    <property type="match status" value="1"/>
</dbReference>
<evidence type="ECO:0000256" key="1">
    <source>
        <dbReference type="ARBA" id="ARBA00009179"/>
    </source>
</evidence>
<dbReference type="InterPro" id="IPR036034">
    <property type="entry name" value="PDZ_sf"/>
</dbReference>
<sequence length="703" mass="79299">MSNSSPMRTRLINALAGAGLLLLGGLATAAEPLPLDIDNLKPTREHTIASLNTVELLRRHHYNRIRLDDALSSEIFDTYLQLLDPQRSLFSAWDIREFEVNRYHMDDHLLAGNLEPGFSIHRRQLARAIQRSNFMLAQLDKGLQKINLDSDQNIETNREKSAWAEDDDALQLLWRLQLKDEILRLKLAGRDSDAIIDTLGKRYRNQQLRLNQTRSEDMFQNYINALAQVYDPHTQYMSPELAENFDINMSLSLEGIGAVLQSDNEFTRIVRLVPAGPAERSQQLSPADRIAGVAQGNEEMVDVVGWRLDEVVKMIRGPKGSRVRLEVIPASNPPSDMSTREVVLTREAVKLEDQAARSHILELEHEGQSNRVGVIEVPGFYMDFKAYRRGDPDYRSTTRDVRRLLGELRDDGVTAVVLDLRNNGGGSLQEATELTGLFIDRGPTVLVRDSQGQIQIMDDTRSGIAWEGPMAVLVNRLSASASEIFAGAMQDYGRALIIGEPTFGKGTVQSVQPLNHGELKLTLAKFYRISGQSTQNRGVLPDIQFPSRLDTAEIGESSLPRALPWDSIAPVSYRHDRQLRSLLGALQERHEHRTASHPDFVYTRARNDLEREMRDMTLLPLNEARRRTQQQDYESRLLVLENQRRQALGETPLSKLERNEQPLSHGGSRTAEEIAKDPFLAETGKILLDVLRLNLDEQLAKAS</sequence>
<evidence type="ECO:0000256" key="6">
    <source>
        <dbReference type="SAM" id="MobiDB-lite"/>
    </source>
</evidence>
<keyword evidence="3 5" id="KW-0378">Hydrolase</keyword>
<dbReference type="SMART" id="SM00228">
    <property type="entry name" value="PDZ"/>
    <property type="match status" value="1"/>
</dbReference>
<evidence type="ECO:0000259" key="9">
    <source>
        <dbReference type="SMART" id="SM00245"/>
    </source>
</evidence>
<dbReference type="CDD" id="cd06782">
    <property type="entry name" value="cpPDZ_CPP-like"/>
    <property type="match status" value="1"/>
</dbReference>
<dbReference type="Pfam" id="PF11818">
    <property type="entry name" value="DUF3340"/>
    <property type="match status" value="1"/>
</dbReference>
<name>A0A1I4NK29_9GAMM</name>
<dbReference type="Gene3D" id="2.30.42.10">
    <property type="match status" value="1"/>
</dbReference>
<dbReference type="InterPro" id="IPR020992">
    <property type="entry name" value="Tail_Prtase_C"/>
</dbReference>
<protein>
    <submittedName>
        <fullName evidence="10">Carboxyl-terminal processing protease</fullName>
    </submittedName>
</protein>
<evidence type="ECO:0000313" key="10">
    <source>
        <dbReference type="EMBL" id="SFM15700.1"/>
    </source>
</evidence>
<gene>
    <name evidence="10" type="ORF">SAMN05216217_101368</name>
</gene>